<keyword evidence="1" id="KW-0732">Signal</keyword>
<proteinExistence type="predicted"/>
<reference evidence="2" key="1">
    <citation type="submission" date="2017-08" db="EMBL/GenBank/DDBJ databases">
        <authorList>
            <person name="Polle J.E."/>
            <person name="Barry K."/>
            <person name="Cushman J."/>
            <person name="Schmutz J."/>
            <person name="Tran D."/>
            <person name="Hathwaick L.T."/>
            <person name="Yim W.C."/>
            <person name="Jenkins J."/>
            <person name="Mckie-Krisberg Z.M."/>
            <person name="Prochnik S."/>
            <person name="Lindquist E."/>
            <person name="Dockter R.B."/>
            <person name="Adam C."/>
            <person name="Molina H."/>
            <person name="Bunkerborg J."/>
            <person name="Jin E."/>
            <person name="Buchheim M."/>
            <person name="Magnuson J."/>
        </authorList>
    </citation>
    <scope>NUCLEOTIDE SEQUENCE</scope>
    <source>
        <strain evidence="2">CCAP 19/18</strain>
    </source>
</reference>
<gene>
    <name evidence="2" type="ORF">DUNSADRAFT_12685</name>
</gene>
<sequence>MLNAICWCCLVLHRRAASALAAHAQDAAHAYDLVLVGYGILGVKQALMILSPHAEVAAHAHYLELMMHVLKVLCSSLHAKEPALTLTRLQYHSVKLW</sequence>
<accession>A0ABQ7GAV7</accession>
<protein>
    <recommendedName>
        <fullName evidence="4">Secreted protein</fullName>
    </recommendedName>
</protein>
<dbReference type="Proteomes" id="UP000815325">
    <property type="component" value="Unassembled WGS sequence"/>
</dbReference>
<comment type="caution">
    <text evidence="2">The sequence shown here is derived from an EMBL/GenBank/DDBJ whole genome shotgun (WGS) entry which is preliminary data.</text>
</comment>
<dbReference type="EMBL" id="MU069925">
    <property type="protein sequence ID" value="KAF5831739.1"/>
    <property type="molecule type" value="Genomic_DNA"/>
</dbReference>
<keyword evidence="3" id="KW-1185">Reference proteome</keyword>
<feature type="chain" id="PRO_5046929769" description="Secreted protein" evidence="1">
    <location>
        <begin position="22"/>
        <end position="97"/>
    </location>
</feature>
<name>A0ABQ7GAV7_DUNSA</name>
<organism evidence="2 3">
    <name type="scientific">Dunaliella salina</name>
    <name type="common">Green alga</name>
    <name type="synonym">Protococcus salinus</name>
    <dbReference type="NCBI Taxonomy" id="3046"/>
    <lineage>
        <taxon>Eukaryota</taxon>
        <taxon>Viridiplantae</taxon>
        <taxon>Chlorophyta</taxon>
        <taxon>core chlorophytes</taxon>
        <taxon>Chlorophyceae</taxon>
        <taxon>CS clade</taxon>
        <taxon>Chlamydomonadales</taxon>
        <taxon>Dunaliellaceae</taxon>
        <taxon>Dunaliella</taxon>
    </lineage>
</organism>
<feature type="signal peptide" evidence="1">
    <location>
        <begin position="1"/>
        <end position="21"/>
    </location>
</feature>
<evidence type="ECO:0000256" key="1">
    <source>
        <dbReference type="SAM" id="SignalP"/>
    </source>
</evidence>
<evidence type="ECO:0000313" key="3">
    <source>
        <dbReference type="Proteomes" id="UP000815325"/>
    </source>
</evidence>
<evidence type="ECO:0000313" key="2">
    <source>
        <dbReference type="EMBL" id="KAF5831739.1"/>
    </source>
</evidence>
<evidence type="ECO:0008006" key="4">
    <source>
        <dbReference type="Google" id="ProtNLM"/>
    </source>
</evidence>